<dbReference type="InterPro" id="IPR018044">
    <property type="entry name" value="Peptidase_S11"/>
</dbReference>
<evidence type="ECO:0000256" key="1">
    <source>
        <dbReference type="ARBA" id="ARBA00007164"/>
    </source>
</evidence>
<evidence type="ECO:0000259" key="7">
    <source>
        <dbReference type="Pfam" id="PF00768"/>
    </source>
</evidence>
<dbReference type="InterPro" id="IPR012338">
    <property type="entry name" value="Beta-lactam/transpept-like"/>
</dbReference>
<keyword evidence="4" id="KW-0133">Cell shape</keyword>
<dbReference type="GO" id="GO:0009252">
    <property type="term" value="P:peptidoglycan biosynthetic process"/>
    <property type="evidence" value="ECO:0007669"/>
    <property type="project" value="UniProtKB-KW"/>
</dbReference>
<dbReference type="GO" id="GO:0006508">
    <property type="term" value="P:proteolysis"/>
    <property type="evidence" value="ECO:0007669"/>
    <property type="project" value="InterPro"/>
</dbReference>
<evidence type="ECO:0000313" key="8">
    <source>
        <dbReference type="EMBL" id="SVB88733.1"/>
    </source>
</evidence>
<dbReference type="PANTHER" id="PTHR21581:SF6">
    <property type="entry name" value="TRAFFICKING PROTEIN PARTICLE COMPLEX SUBUNIT 12"/>
    <property type="match status" value="1"/>
</dbReference>
<feature type="domain" description="Peptidase S11 D-alanyl-D-alanine carboxypeptidase A N-terminal" evidence="7">
    <location>
        <begin position="41"/>
        <end position="261"/>
    </location>
</feature>
<organism evidence="8">
    <name type="scientific">marine metagenome</name>
    <dbReference type="NCBI Taxonomy" id="408172"/>
    <lineage>
        <taxon>unclassified sequences</taxon>
        <taxon>metagenomes</taxon>
        <taxon>ecological metagenomes</taxon>
    </lineage>
</organism>
<dbReference type="Pfam" id="PF00768">
    <property type="entry name" value="Peptidase_S11"/>
    <property type="match status" value="1"/>
</dbReference>
<dbReference type="GO" id="GO:0008360">
    <property type="term" value="P:regulation of cell shape"/>
    <property type="evidence" value="ECO:0007669"/>
    <property type="project" value="UniProtKB-KW"/>
</dbReference>
<evidence type="ECO:0000256" key="6">
    <source>
        <dbReference type="ARBA" id="ARBA00023316"/>
    </source>
</evidence>
<dbReference type="AlphaFoldDB" id="A0A382HQ06"/>
<dbReference type="PANTHER" id="PTHR21581">
    <property type="entry name" value="D-ALANYL-D-ALANINE CARBOXYPEPTIDASE"/>
    <property type="match status" value="1"/>
</dbReference>
<reference evidence="8" key="1">
    <citation type="submission" date="2018-05" db="EMBL/GenBank/DDBJ databases">
        <authorList>
            <person name="Lanie J.A."/>
            <person name="Ng W.-L."/>
            <person name="Kazmierczak K.M."/>
            <person name="Andrzejewski T.M."/>
            <person name="Davidsen T.M."/>
            <person name="Wayne K.J."/>
            <person name="Tettelin H."/>
            <person name="Glass J.I."/>
            <person name="Rusch D."/>
            <person name="Podicherti R."/>
            <person name="Tsui H.-C.T."/>
            <person name="Winkler M.E."/>
        </authorList>
    </citation>
    <scope>NUCLEOTIDE SEQUENCE</scope>
</reference>
<keyword evidence="5" id="KW-0573">Peptidoglycan synthesis</keyword>
<keyword evidence="6" id="KW-0961">Cell wall biogenesis/degradation</keyword>
<sequence>MAWLRNAWRSWCVLSATFALATTAGAARYDPGENPPFATGLLIEAETGAVLFESSADLQRSPASTQKLLLHLVVMDAVAEGRYSLHDSVYTSAWASRMGGSQVFLKQGEVFPLSELMAAIVISSANDACVAVAEHIGGSVDGFVALMNTKAQQLGLDSTHVVNVHGLDDTPRAEGNHTTARDLATVARALLRHPQILEWSSTRIRPFRNGEFTLYTTNRLLGRFRGLDGLKTGFTQRAGFNLVATARRQDMRLISVIMGGRSDRQRDRETSELLSWGFNHFVKEPIAVAGETIGSVPLDWGITPEVS</sequence>
<dbReference type="SUPFAM" id="SSF56601">
    <property type="entry name" value="beta-lactamase/transpeptidase-like"/>
    <property type="match status" value="1"/>
</dbReference>
<dbReference type="GO" id="GO:0071555">
    <property type="term" value="P:cell wall organization"/>
    <property type="evidence" value="ECO:0007669"/>
    <property type="project" value="UniProtKB-KW"/>
</dbReference>
<proteinExistence type="inferred from homology"/>
<gene>
    <name evidence="8" type="ORF">METZ01_LOCUS241587</name>
</gene>
<dbReference type="Gene3D" id="3.40.710.10">
    <property type="entry name" value="DD-peptidase/beta-lactamase superfamily"/>
    <property type="match status" value="1"/>
</dbReference>
<dbReference type="InterPro" id="IPR001967">
    <property type="entry name" value="Peptidase_S11_N"/>
</dbReference>
<dbReference type="EMBL" id="UINC01062278">
    <property type="protein sequence ID" value="SVB88733.1"/>
    <property type="molecule type" value="Genomic_DNA"/>
</dbReference>
<protein>
    <recommendedName>
        <fullName evidence="7">Peptidase S11 D-alanyl-D-alanine carboxypeptidase A N-terminal domain-containing protein</fullName>
    </recommendedName>
</protein>
<feature type="non-terminal residue" evidence="8">
    <location>
        <position position="307"/>
    </location>
</feature>
<keyword evidence="2" id="KW-0732">Signal</keyword>
<evidence type="ECO:0000256" key="5">
    <source>
        <dbReference type="ARBA" id="ARBA00022984"/>
    </source>
</evidence>
<dbReference type="PRINTS" id="PR00725">
    <property type="entry name" value="DADACBPTASE1"/>
</dbReference>
<keyword evidence="3" id="KW-0378">Hydrolase</keyword>
<evidence type="ECO:0000256" key="2">
    <source>
        <dbReference type="ARBA" id="ARBA00022729"/>
    </source>
</evidence>
<dbReference type="GO" id="GO:0009002">
    <property type="term" value="F:serine-type D-Ala-D-Ala carboxypeptidase activity"/>
    <property type="evidence" value="ECO:0007669"/>
    <property type="project" value="InterPro"/>
</dbReference>
<comment type="similarity">
    <text evidence="1">Belongs to the peptidase S11 family.</text>
</comment>
<accession>A0A382HQ06</accession>
<name>A0A382HQ06_9ZZZZ</name>
<evidence type="ECO:0000256" key="3">
    <source>
        <dbReference type="ARBA" id="ARBA00022801"/>
    </source>
</evidence>
<evidence type="ECO:0000256" key="4">
    <source>
        <dbReference type="ARBA" id="ARBA00022960"/>
    </source>
</evidence>